<feature type="compositionally biased region" description="Low complexity" evidence="4">
    <location>
        <begin position="506"/>
        <end position="515"/>
    </location>
</feature>
<dbReference type="GO" id="GO:0000014">
    <property type="term" value="F:single-stranded DNA endodeoxyribonuclease activity"/>
    <property type="evidence" value="ECO:0007669"/>
    <property type="project" value="TreeGrafter"/>
</dbReference>
<dbReference type="InterPro" id="IPR001604">
    <property type="entry name" value="Endo_G_ENPP1-like_dom"/>
</dbReference>
<gene>
    <name evidence="6" type="ORF">TBRA_LOCUS13174</name>
</gene>
<feature type="compositionally biased region" description="Basic residues" evidence="4">
    <location>
        <begin position="413"/>
        <end position="422"/>
    </location>
</feature>
<evidence type="ECO:0000256" key="4">
    <source>
        <dbReference type="SAM" id="MobiDB-lite"/>
    </source>
</evidence>
<dbReference type="Proteomes" id="UP000479190">
    <property type="component" value="Unassembled WGS sequence"/>
</dbReference>
<name>A0A6H5IWH7_9HYME</name>
<dbReference type="AlphaFoldDB" id="A0A6H5IWH7"/>
<feature type="compositionally biased region" description="Basic residues" evidence="4">
    <location>
        <begin position="566"/>
        <end position="584"/>
    </location>
</feature>
<dbReference type="Gene3D" id="3.40.570.10">
    <property type="entry name" value="Extracellular Endonuclease, subunit A"/>
    <property type="match status" value="1"/>
</dbReference>
<dbReference type="GO" id="GO:0005743">
    <property type="term" value="C:mitochondrial inner membrane"/>
    <property type="evidence" value="ECO:0007669"/>
    <property type="project" value="TreeGrafter"/>
</dbReference>
<accession>A0A6H5IWH7</accession>
<dbReference type="GO" id="GO:0006309">
    <property type="term" value="P:apoptotic DNA fragmentation"/>
    <property type="evidence" value="ECO:0007669"/>
    <property type="project" value="TreeGrafter"/>
</dbReference>
<feature type="domain" description="DNA/RNA non-specific endonuclease/pyrophosphatase/phosphodiesterase" evidence="5">
    <location>
        <begin position="190"/>
        <end position="380"/>
    </location>
</feature>
<evidence type="ECO:0000256" key="3">
    <source>
        <dbReference type="ARBA" id="ARBA00022759"/>
    </source>
</evidence>
<evidence type="ECO:0000256" key="1">
    <source>
        <dbReference type="ARBA" id="ARBA00010052"/>
    </source>
</evidence>
<keyword evidence="3" id="KW-0378">Hydrolase</keyword>
<dbReference type="GO" id="GO:0046872">
    <property type="term" value="F:metal ion binding"/>
    <property type="evidence" value="ECO:0007669"/>
    <property type="project" value="InterPro"/>
</dbReference>
<dbReference type="GO" id="GO:0005634">
    <property type="term" value="C:nucleus"/>
    <property type="evidence" value="ECO:0007669"/>
    <property type="project" value="TreeGrafter"/>
</dbReference>
<feature type="compositionally biased region" description="Low complexity" evidence="4">
    <location>
        <begin position="547"/>
        <end position="563"/>
    </location>
</feature>
<feature type="region of interest" description="Disordered" evidence="4">
    <location>
        <begin position="413"/>
        <end position="584"/>
    </location>
</feature>
<evidence type="ECO:0000256" key="2">
    <source>
        <dbReference type="ARBA" id="ARBA00022722"/>
    </source>
</evidence>
<organism evidence="6 7">
    <name type="scientific">Trichogramma brassicae</name>
    <dbReference type="NCBI Taxonomy" id="86971"/>
    <lineage>
        <taxon>Eukaryota</taxon>
        <taxon>Metazoa</taxon>
        <taxon>Ecdysozoa</taxon>
        <taxon>Arthropoda</taxon>
        <taxon>Hexapoda</taxon>
        <taxon>Insecta</taxon>
        <taxon>Pterygota</taxon>
        <taxon>Neoptera</taxon>
        <taxon>Endopterygota</taxon>
        <taxon>Hymenoptera</taxon>
        <taxon>Apocrita</taxon>
        <taxon>Proctotrupomorpha</taxon>
        <taxon>Chalcidoidea</taxon>
        <taxon>Trichogrammatidae</taxon>
        <taxon>Trichogramma</taxon>
    </lineage>
</organism>
<dbReference type="InterPro" id="IPR040255">
    <property type="entry name" value="Non-specific_endonuclease"/>
</dbReference>
<dbReference type="OrthoDB" id="5960141at2759"/>
<protein>
    <recommendedName>
        <fullName evidence="5">DNA/RNA non-specific endonuclease/pyrophosphatase/phosphodiesterase domain-containing protein</fullName>
    </recommendedName>
</protein>
<dbReference type="SMART" id="SM00892">
    <property type="entry name" value="Endonuclease_NS"/>
    <property type="match status" value="1"/>
</dbReference>
<reference evidence="6 7" key="1">
    <citation type="submission" date="2020-02" db="EMBL/GenBank/DDBJ databases">
        <authorList>
            <person name="Ferguson B K."/>
        </authorList>
    </citation>
    <scope>NUCLEOTIDE SEQUENCE [LARGE SCALE GENOMIC DNA]</scope>
</reference>
<dbReference type="SUPFAM" id="SSF54060">
    <property type="entry name" value="His-Me finger endonucleases"/>
    <property type="match status" value="1"/>
</dbReference>
<dbReference type="InterPro" id="IPR044929">
    <property type="entry name" value="DNA/RNA_non-sp_Endonuclease_sf"/>
</dbReference>
<sequence>MRKILYSSRRGSSRAAAGRRASFNLYYIENFDYANAGECRISIIDDMDIVNSPMVVTKDEKNDRPNFVYPTPDDPANLRFDEGEEISVFCPGQDFRGIRVKESGHLQHSAASVGGKKKSPRSNSIDEDVETVRCVRGNKIKFDGKIVDFKTLSCDFTEKTSHGPVMKETNERCSRGRKYVIGYEMADGRFLETIHLCHDEQVSETLWSHNVVLPTNVHGDTKFLARGHLTANADEIYKSEQEATFFYANAVPMWQSINENPGNWYLVEDYVRELAFAKRRPLDAWAGGFGILELENKPIFLTTKKQIPVPRLLYKCVVDRQAKESVCFVVANNPYLSKKEYAANADKYDRCEKLKACNAIFPNHNDLERGLMYCCALNDFYRRNRQLLGLDEIEKFLNYKAMKLPPVVRAKKALRKTTRKTQKNQPNQQNQQKHQPKPQKQQNQPNQPNQQNQQKNQPKPQKQQKINQTNKTNKKTNRSHKNNKINQTNQTNKTNKKTNRSHKNNKINQTNQTNKTNKKTERSHKNNKINQTNKTNKKTERSHKNNKINQTNQTNKENQSNETTKTKKTTKLLKKKQKILPKNQ</sequence>
<feature type="compositionally biased region" description="Low complexity" evidence="4">
    <location>
        <begin position="484"/>
        <end position="493"/>
    </location>
</feature>
<feature type="compositionally biased region" description="Basic residues" evidence="4">
    <location>
        <begin position="472"/>
        <end position="483"/>
    </location>
</feature>
<dbReference type="PANTHER" id="PTHR13966">
    <property type="entry name" value="ENDONUCLEASE RELATED"/>
    <property type="match status" value="1"/>
</dbReference>
<dbReference type="GO" id="GO:0004521">
    <property type="term" value="F:RNA endonuclease activity"/>
    <property type="evidence" value="ECO:0007669"/>
    <property type="project" value="TreeGrafter"/>
</dbReference>
<feature type="compositionally biased region" description="Basic residues" evidence="4">
    <location>
        <begin position="494"/>
        <end position="505"/>
    </location>
</feature>
<dbReference type="PANTHER" id="PTHR13966:SF17">
    <property type="entry name" value="ENDONUCLEASE-RELATED"/>
    <property type="match status" value="1"/>
</dbReference>
<keyword evidence="2" id="KW-0540">Nuclease</keyword>
<comment type="similarity">
    <text evidence="1">Belongs to the DNA/RNA non-specific endonuclease family.</text>
</comment>
<dbReference type="EMBL" id="CADCXV010001116">
    <property type="protein sequence ID" value="CAB0041506.1"/>
    <property type="molecule type" value="Genomic_DNA"/>
</dbReference>
<keyword evidence="3" id="KW-0255">Endonuclease</keyword>
<evidence type="ECO:0000313" key="7">
    <source>
        <dbReference type="Proteomes" id="UP000479190"/>
    </source>
</evidence>
<evidence type="ECO:0000259" key="5">
    <source>
        <dbReference type="SMART" id="SM00892"/>
    </source>
</evidence>
<dbReference type="InterPro" id="IPR044925">
    <property type="entry name" value="His-Me_finger_sf"/>
</dbReference>
<dbReference type="GO" id="GO:0003676">
    <property type="term" value="F:nucleic acid binding"/>
    <property type="evidence" value="ECO:0007669"/>
    <property type="project" value="InterPro"/>
</dbReference>
<feature type="compositionally biased region" description="Low complexity" evidence="4">
    <location>
        <begin position="423"/>
        <end position="471"/>
    </location>
</feature>
<keyword evidence="7" id="KW-1185">Reference proteome</keyword>
<evidence type="ECO:0000313" key="6">
    <source>
        <dbReference type="EMBL" id="CAB0041506.1"/>
    </source>
</evidence>
<proteinExistence type="inferred from homology"/>